<dbReference type="Proteomes" id="UP001652700">
    <property type="component" value="Unplaced"/>
</dbReference>
<dbReference type="KEGG" id="dvv:114325741"/>
<dbReference type="RefSeq" id="XP_050512296.1">
    <property type="nucleotide sequence ID" value="XM_050656339.1"/>
</dbReference>
<evidence type="ECO:0000313" key="2">
    <source>
        <dbReference type="EnsemblMetazoa" id="XP_050512296.1"/>
    </source>
</evidence>
<reference evidence="4" key="1">
    <citation type="submission" date="2025-04" db="UniProtKB">
        <authorList>
            <consortium name="RefSeq"/>
        </authorList>
    </citation>
    <scope>IDENTIFICATION</scope>
    <source>
        <tissue evidence="4">Whole insect</tissue>
    </source>
</reference>
<sequence>MASKTVLFGLLVVLLVNHSLARDLTVCPNSDKATKAVYDKEVATSVVGSTIRVRVPDSLFLKKPITCIVIVDNNHSDSVPEVEDGGVDSTWVTVNIAPAITELLSYRIQVYTNE</sequence>
<keyword evidence="3" id="KW-1185">Reference proteome</keyword>
<dbReference type="EnsemblMetazoa" id="XM_050656339.1">
    <property type="protein sequence ID" value="XP_050512296.1"/>
    <property type="gene ID" value="LOC114325741"/>
</dbReference>
<organism evidence="4">
    <name type="scientific">Diabrotica virgifera virgifera</name>
    <name type="common">western corn rootworm</name>
    <dbReference type="NCBI Taxonomy" id="50390"/>
    <lineage>
        <taxon>Eukaryota</taxon>
        <taxon>Metazoa</taxon>
        <taxon>Ecdysozoa</taxon>
        <taxon>Arthropoda</taxon>
        <taxon>Hexapoda</taxon>
        <taxon>Insecta</taxon>
        <taxon>Pterygota</taxon>
        <taxon>Neoptera</taxon>
        <taxon>Endopterygota</taxon>
        <taxon>Coleoptera</taxon>
        <taxon>Polyphaga</taxon>
        <taxon>Cucujiformia</taxon>
        <taxon>Chrysomeloidea</taxon>
        <taxon>Chrysomelidae</taxon>
        <taxon>Galerucinae</taxon>
        <taxon>Diabroticina</taxon>
        <taxon>Diabroticites</taxon>
        <taxon>Diabrotica</taxon>
    </lineage>
</organism>
<protein>
    <submittedName>
        <fullName evidence="4">Uncharacterized protein LOC114325741 isoform X1</fullName>
    </submittedName>
</protein>
<dbReference type="RefSeq" id="XP_028129674.1">
    <property type="nucleotide sequence ID" value="XM_028273873.1"/>
</dbReference>
<dbReference type="InParanoid" id="A0A6P7F221"/>
<accession>A0A6P7F221</accession>
<gene>
    <name evidence="4" type="primary">LOC114325741</name>
</gene>
<dbReference type="GeneID" id="114325741"/>
<evidence type="ECO:0000313" key="3">
    <source>
        <dbReference type="Proteomes" id="UP001652700"/>
    </source>
</evidence>
<dbReference type="Pfam" id="PF15868">
    <property type="entry name" value="MBF2"/>
    <property type="match status" value="1"/>
</dbReference>
<dbReference type="AlphaFoldDB" id="A0A6P7F221"/>
<dbReference type="InterPro" id="IPR031734">
    <property type="entry name" value="MBF2"/>
</dbReference>
<dbReference type="OrthoDB" id="6761269at2759"/>
<feature type="signal peptide" evidence="1">
    <location>
        <begin position="1"/>
        <end position="21"/>
    </location>
</feature>
<proteinExistence type="predicted"/>
<evidence type="ECO:0000256" key="1">
    <source>
        <dbReference type="SAM" id="SignalP"/>
    </source>
</evidence>
<name>A0A6P7F221_DIAVI</name>
<reference evidence="2" key="2">
    <citation type="submission" date="2025-05" db="UniProtKB">
        <authorList>
            <consortium name="EnsemblMetazoa"/>
        </authorList>
    </citation>
    <scope>IDENTIFICATION</scope>
</reference>
<evidence type="ECO:0000313" key="4">
    <source>
        <dbReference type="RefSeq" id="XP_028129674.1"/>
    </source>
</evidence>
<feature type="chain" id="PRO_5027888139" evidence="1">
    <location>
        <begin position="22"/>
        <end position="114"/>
    </location>
</feature>
<keyword evidence="1" id="KW-0732">Signal</keyword>